<comment type="caution">
    <text evidence="2">The sequence shown here is derived from an EMBL/GenBank/DDBJ whole genome shotgun (WGS) entry which is preliminary data.</text>
</comment>
<dbReference type="InterPro" id="IPR006901">
    <property type="entry name" value="TrmK"/>
</dbReference>
<gene>
    <name evidence="2" type="ORF">CKN69_09835</name>
</gene>
<dbReference type="Gene3D" id="1.10.287.1890">
    <property type="match status" value="1"/>
</dbReference>
<dbReference type="PANTHER" id="PTHR38451">
    <property type="entry name" value="TRNA (ADENINE(22)-N(1))-METHYLTRANSFERASE"/>
    <property type="match status" value="1"/>
</dbReference>
<accession>A0A7Z8CZ01</accession>
<proteinExistence type="predicted"/>
<organism evidence="2 3">
    <name type="scientific">Carnobacterium divergens</name>
    <name type="common">Lactobacillus divergens</name>
    <dbReference type="NCBI Taxonomy" id="2748"/>
    <lineage>
        <taxon>Bacteria</taxon>
        <taxon>Bacillati</taxon>
        <taxon>Bacillota</taxon>
        <taxon>Bacilli</taxon>
        <taxon>Lactobacillales</taxon>
        <taxon>Carnobacteriaceae</taxon>
        <taxon>Carnobacterium</taxon>
    </lineage>
</organism>
<dbReference type="GO" id="GO:0160105">
    <property type="term" value="F:tRNA (adenine(22)-N1)-methyltransferase activity"/>
    <property type="evidence" value="ECO:0007669"/>
    <property type="project" value="InterPro"/>
</dbReference>
<keyword evidence="2" id="KW-0489">Methyltransferase</keyword>
<dbReference type="RefSeq" id="WP_135026253.1">
    <property type="nucleotide sequence ID" value="NZ_CBCPJQ010000001.1"/>
</dbReference>
<name>A0A7Z8CZ01_CARDV</name>
<dbReference type="PIRSF" id="PIRSF018637">
    <property type="entry name" value="TrmK"/>
    <property type="match status" value="1"/>
</dbReference>
<dbReference type="Proteomes" id="UP000297938">
    <property type="component" value="Unassembled WGS sequence"/>
</dbReference>
<sequence>MDEKQLSMRLAKAAAYVPKKARLADIGSDHAYLPCALTLNHQIDFAIAGEVVIGPFQTAKEQVERLKLTNTIDVRLGNGLDVLTLEDKITAITICGMGGSLIASILENGIQKKQLSGKERLILQPNIGEYTLRNWLMNHSYKIIAEELIEEDQKKYEIIIAEKSEQVQTYTDQELKYGVFLKNTPSTIFIDKWQSELEKKQTILASLKKSSTDQSEKIQRVEREMKEIEELIQ</sequence>
<keyword evidence="2" id="KW-0808">Transferase</keyword>
<evidence type="ECO:0000313" key="2">
    <source>
        <dbReference type="EMBL" id="TFJ24919.1"/>
    </source>
</evidence>
<dbReference type="AlphaFoldDB" id="A0A7Z8CZ01"/>
<dbReference type="InterPro" id="IPR029063">
    <property type="entry name" value="SAM-dependent_MTases_sf"/>
</dbReference>
<dbReference type="Gene3D" id="3.40.50.150">
    <property type="entry name" value="Vaccinia Virus protein VP39"/>
    <property type="match status" value="1"/>
</dbReference>
<keyword evidence="1" id="KW-0175">Coiled coil</keyword>
<evidence type="ECO:0000256" key="1">
    <source>
        <dbReference type="SAM" id="Coils"/>
    </source>
</evidence>
<evidence type="ECO:0000313" key="3">
    <source>
        <dbReference type="Proteomes" id="UP000297938"/>
    </source>
</evidence>
<dbReference type="Pfam" id="PF04816">
    <property type="entry name" value="TrmK"/>
    <property type="match status" value="1"/>
</dbReference>
<reference evidence="2 3" key="1">
    <citation type="journal article" date="2018" name="Int. J. Food Microbiol.">
        <title>Growth of Carnobacterium spp. isolated from chilled vacuum-packaged meat under relevant acidic conditions.</title>
        <authorList>
            <person name="Zhang P."/>
            <person name="Badoni M."/>
            <person name="Ganzle M."/>
            <person name="Yang X."/>
        </authorList>
    </citation>
    <scope>NUCLEOTIDE SEQUENCE [LARGE SCALE GENOMIC DNA]</scope>
    <source>
        <strain evidence="2 3">B2</strain>
    </source>
</reference>
<protein>
    <submittedName>
        <fullName evidence="2">tRNA (Adenine(22)-N(1))-methyltransferase TrmK</fullName>
    </submittedName>
</protein>
<dbReference type="EMBL" id="NRPP01000017">
    <property type="protein sequence ID" value="TFJ24919.1"/>
    <property type="molecule type" value="Genomic_DNA"/>
</dbReference>
<feature type="coiled-coil region" evidence="1">
    <location>
        <begin position="190"/>
        <end position="231"/>
    </location>
</feature>
<dbReference type="PANTHER" id="PTHR38451:SF1">
    <property type="entry name" value="TRNA (ADENINE(22)-N(1))-METHYLTRANSFERASE"/>
    <property type="match status" value="1"/>
</dbReference>
<dbReference type="GO" id="GO:0032259">
    <property type="term" value="P:methylation"/>
    <property type="evidence" value="ECO:0007669"/>
    <property type="project" value="UniProtKB-KW"/>
</dbReference>
<dbReference type="SUPFAM" id="SSF53335">
    <property type="entry name" value="S-adenosyl-L-methionine-dependent methyltransferases"/>
    <property type="match status" value="1"/>
</dbReference>